<evidence type="ECO:0000313" key="4">
    <source>
        <dbReference type="Proteomes" id="UP000662074"/>
    </source>
</evidence>
<feature type="transmembrane region" description="Helical" evidence="1">
    <location>
        <begin position="6"/>
        <end position="24"/>
    </location>
</feature>
<keyword evidence="1" id="KW-0812">Transmembrane</keyword>
<comment type="caution">
    <text evidence="3">The sequence shown here is derived from an EMBL/GenBank/DDBJ whole genome shotgun (WGS) entry which is preliminary data.</text>
</comment>
<reference evidence="3" key="2">
    <citation type="submission" date="2020-09" db="EMBL/GenBank/DDBJ databases">
        <authorList>
            <person name="Sun Q."/>
            <person name="Sedlacek I."/>
        </authorList>
    </citation>
    <scope>NUCLEOTIDE SEQUENCE</scope>
    <source>
        <strain evidence="3">CCM 8711</strain>
    </source>
</reference>
<sequence length="433" mass="49256">MEILTNLGKISICMAVCYLPYYFVFRKYTFFTLNRWYLLSSLMVSLLIPFIHIKTTHANGFNRKISIEEMRETGAIIENILVPAKHLAINWLQVTQWIYISVTVILAARLLFTVVLILYKALKHGKVVNGQRVIYHLSGHNSSFFNILFLDINGLTEDERQTVLAHEQAHVRLAHSADNLFTAVLKVVFWFNPFIYLMANSLRQNHEFEVDALIASKQNPKTYAGLLYRMSACNKLQILNQFNSGGLKSRVNMLFKSKTHTNRKLQYLVALLFLGIFSSGFILEGKTITDKLPHIGNVLLRKFAKPGPPATSTFRMSKEVYLPIAKRDTAPTPKRSDITKDTTRINAWANDSTYVDVEKGITHLYGDAHVTYGNIQIIAGYIRINKTNGTIFAKHAKIESLKPSFKENALTADSLTFNLKTRRAITFNATEVQ</sequence>
<feature type="transmembrane region" description="Helical" evidence="1">
    <location>
        <begin position="265"/>
        <end position="283"/>
    </location>
</feature>
<keyword evidence="1" id="KW-0472">Membrane</keyword>
<keyword evidence="1" id="KW-1133">Transmembrane helix</keyword>
<dbReference type="InterPro" id="IPR008756">
    <property type="entry name" value="Peptidase_M56"/>
</dbReference>
<dbReference type="Proteomes" id="UP000662074">
    <property type="component" value="Unassembled WGS sequence"/>
</dbReference>
<evidence type="ECO:0000256" key="1">
    <source>
        <dbReference type="SAM" id="Phobius"/>
    </source>
</evidence>
<accession>A0A917JBS4</accession>
<dbReference type="RefSeq" id="WP_188418311.1">
    <property type="nucleotide sequence ID" value="NZ_BMDO01000011.1"/>
</dbReference>
<gene>
    <name evidence="3" type="ORF">GCM10011425_34060</name>
</gene>
<feature type="transmembrane region" description="Helical" evidence="1">
    <location>
        <begin position="97"/>
        <end position="119"/>
    </location>
</feature>
<organism evidence="3 4">
    <name type="scientific">Mucilaginibacter galii</name>
    <dbReference type="NCBI Taxonomy" id="2005073"/>
    <lineage>
        <taxon>Bacteria</taxon>
        <taxon>Pseudomonadati</taxon>
        <taxon>Bacteroidota</taxon>
        <taxon>Sphingobacteriia</taxon>
        <taxon>Sphingobacteriales</taxon>
        <taxon>Sphingobacteriaceae</taxon>
        <taxon>Mucilaginibacter</taxon>
    </lineage>
</organism>
<proteinExistence type="predicted"/>
<feature type="transmembrane region" description="Helical" evidence="1">
    <location>
        <begin position="36"/>
        <end position="53"/>
    </location>
</feature>
<evidence type="ECO:0000313" key="3">
    <source>
        <dbReference type="EMBL" id="GGI52194.1"/>
    </source>
</evidence>
<feature type="domain" description="Peptidase M56" evidence="2">
    <location>
        <begin position="155"/>
        <end position="254"/>
    </location>
</feature>
<dbReference type="PANTHER" id="PTHR34978">
    <property type="entry name" value="POSSIBLE SENSOR-TRANSDUCER PROTEIN BLAR"/>
    <property type="match status" value="1"/>
</dbReference>
<reference evidence="3" key="1">
    <citation type="journal article" date="2014" name="Int. J. Syst. Evol. Microbiol.">
        <title>Complete genome sequence of Corynebacterium casei LMG S-19264T (=DSM 44701T), isolated from a smear-ripened cheese.</title>
        <authorList>
            <consortium name="US DOE Joint Genome Institute (JGI-PGF)"/>
            <person name="Walter F."/>
            <person name="Albersmeier A."/>
            <person name="Kalinowski J."/>
            <person name="Ruckert C."/>
        </authorList>
    </citation>
    <scope>NUCLEOTIDE SEQUENCE</scope>
    <source>
        <strain evidence="3">CCM 8711</strain>
    </source>
</reference>
<dbReference type="InterPro" id="IPR052173">
    <property type="entry name" value="Beta-lactam_resp_regulator"/>
</dbReference>
<dbReference type="EMBL" id="BMDO01000011">
    <property type="protein sequence ID" value="GGI52194.1"/>
    <property type="molecule type" value="Genomic_DNA"/>
</dbReference>
<keyword evidence="4" id="KW-1185">Reference proteome</keyword>
<protein>
    <recommendedName>
        <fullName evidence="2">Peptidase M56 domain-containing protein</fullName>
    </recommendedName>
</protein>
<dbReference type="Pfam" id="PF05569">
    <property type="entry name" value="Peptidase_M56"/>
    <property type="match status" value="1"/>
</dbReference>
<dbReference type="PANTHER" id="PTHR34978:SF3">
    <property type="entry name" value="SLR0241 PROTEIN"/>
    <property type="match status" value="1"/>
</dbReference>
<dbReference type="AlphaFoldDB" id="A0A917JBS4"/>
<evidence type="ECO:0000259" key="2">
    <source>
        <dbReference type="Pfam" id="PF05569"/>
    </source>
</evidence>
<name>A0A917JBS4_9SPHI</name>